<sequence>MTTFSDPTFNAALYEAHRPRYLPTVVDRILQYHRAHQPLASTSVTALKPPPVAVDLATGTGQLCTLLSPHFDQVYGLDVSPTMLSAVKPMPNVTYALGSAEGPTWPSAIVPGSVDVITVAQGAHWFDRPRVWRQLHRMLRPAGTLAIIGYSFPTLKHKPRATALLWNLATRSVLRDQYWEKGRQEVNVLYGHWQLPFDDVQRLYSPPSLLKLHTDSAQTESSRSLDTSDLQAQDLARFKESQTGNGQFRAASEPFMAASMTPTQLQAYLETWSAYKRYIDDHPEDTSLIRRCVDQMLAAEGCVAWDQPWPIEFNHVLILATNPTHGHRGEGGQGVDGQNSS</sequence>
<dbReference type="PANTHER" id="PTHR44942:SF4">
    <property type="entry name" value="METHYLTRANSFERASE TYPE 11 DOMAIN-CONTAINING PROTEIN"/>
    <property type="match status" value="1"/>
</dbReference>
<comment type="caution">
    <text evidence="5">The sequence shown here is derived from an EMBL/GenBank/DDBJ whole genome shotgun (WGS) entry which is preliminary data.</text>
</comment>
<keyword evidence="6" id="KW-1185">Reference proteome</keyword>
<dbReference type="AlphaFoldDB" id="A0A9W8EDT5"/>
<evidence type="ECO:0000256" key="3">
    <source>
        <dbReference type="ARBA" id="ARBA00022679"/>
    </source>
</evidence>
<dbReference type="Gene3D" id="3.40.50.150">
    <property type="entry name" value="Vaccinia Virus protein VP39"/>
    <property type="match status" value="1"/>
</dbReference>
<dbReference type="InterPro" id="IPR051052">
    <property type="entry name" value="Diverse_substrate_MTase"/>
</dbReference>
<name>A0A9W8EDT5_9FUNG</name>
<evidence type="ECO:0000259" key="4">
    <source>
        <dbReference type="Pfam" id="PF08241"/>
    </source>
</evidence>
<dbReference type="OrthoDB" id="10027013at2759"/>
<evidence type="ECO:0000256" key="2">
    <source>
        <dbReference type="ARBA" id="ARBA00022603"/>
    </source>
</evidence>
<keyword evidence="2 5" id="KW-0489">Methyltransferase</keyword>
<dbReference type="Pfam" id="PF08241">
    <property type="entry name" value="Methyltransf_11"/>
    <property type="match status" value="1"/>
</dbReference>
<dbReference type="CDD" id="cd02440">
    <property type="entry name" value="AdoMet_MTases"/>
    <property type="match status" value="1"/>
</dbReference>
<feature type="domain" description="Methyltransferase type 11" evidence="4">
    <location>
        <begin position="54"/>
        <end position="147"/>
    </location>
</feature>
<dbReference type="GO" id="GO:0046547">
    <property type="term" value="F:trans-aconitate 3-methyltransferase activity"/>
    <property type="evidence" value="ECO:0007669"/>
    <property type="project" value="UniProtKB-EC"/>
</dbReference>
<dbReference type="Proteomes" id="UP001151582">
    <property type="component" value="Unassembled WGS sequence"/>
</dbReference>
<comment type="similarity">
    <text evidence="1">Belongs to the methyltransferase superfamily.</text>
</comment>
<keyword evidence="3 5" id="KW-0808">Transferase</keyword>
<dbReference type="SUPFAM" id="SSF53335">
    <property type="entry name" value="S-adenosyl-L-methionine-dependent methyltransferases"/>
    <property type="match status" value="1"/>
</dbReference>
<organism evidence="5 6">
    <name type="scientific">Dimargaris verticillata</name>
    <dbReference type="NCBI Taxonomy" id="2761393"/>
    <lineage>
        <taxon>Eukaryota</taxon>
        <taxon>Fungi</taxon>
        <taxon>Fungi incertae sedis</taxon>
        <taxon>Zoopagomycota</taxon>
        <taxon>Kickxellomycotina</taxon>
        <taxon>Dimargaritomycetes</taxon>
        <taxon>Dimargaritales</taxon>
        <taxon>Dimargaritaceae</taxon>
        <taxon>Dimargaris</taxon>
    </lineage>
</organism>
<dbReference type="EC" id="2.1.1.145" evidence="5"/>
<evidence type="ECO:0000313" key="5">
    <source>
        <dbReference type="EMBL" id="KAJ1981200.1"/>
    </source>
</evidence>
<accession>A0A9W8EDT5</accession>
<evidence type="ECO:0000256" key="1">
    <source>
        <dbReference type="ARBA" id="ARBA00008361"/>
    </source>
</evidence>
<dbReference type="PANTHER" id="PTHR44942">
    <property type="entry name" value="METHYLTRANSF_11 DOMAIN-CONTAINING PROTEIN"/>
    <property type="match status" value="1"/>
</dbReference>
<evidence type="ECO:0000313" key="6">
    <source>
        <dbReference type="Proteomes" id="UP001151582"/>
    </source>
</evidence>
<proteinExistence type="inferred from homology"/>
<dbReference type="EMBL" id="JANBQB010000134">
    <property type="protein sequence ID" value="KAJ1981200.1"/>
    <property type="molecule type" value="Genomic_DNA"/>
</dbReference>
<protein>
    <submittedName>
        <fullName evidence="5">Trans-aconitate methyltransferase 1</fullName>
        <ecNumber evidence="5">2.1.1.145</ecNumber>
    </submittedName>
</protein>
<reference evidence="5" key="1">
    <citation type="submission" date="2022-07" db="EMBL/GenBank/DDBJ databases">
        <title>Phylogenomic reconstructions and comparative analyses of Kickxellomycotina fungi.</title>
        <authorList>
            <person name="Reynolds N.K."/>
            <person name="Stajich J.E."/>
            <person name="Barry K."/>
            <person name="Grigoriev I.V."/>
            <person name="Crous P."/>
            <person name="Smith M.E."/>
        </authorList>
    </citation>
    <scope>NUCLEOTIDE SEQUENCE</scope>
    <source>
        <strain evidence="5">RSA 567</strain>
    </source>
</reference>
<dbReference type="InterPro" id="IPR029063">
    <property type="entry name" value="SAM-dependent_MTases_sf"/>
</dbReference>
<gene>
    <name evidence="5" type="primary">TMT1_2</name>
    <name evidence="5" type="ORF">H4R34_002159</name>
</gene>
<dbReference type="GO" id="GO:0032259">
    <property type="term" value="P:methylation"/>
    <property type="evidence" value="ECO:0007669"/>
    <property type="project" value="UniProtKB-KW"/>
</dbReference>
<dbReference type="InterPro" id="IPR013216">
    <property type="entry name" value="Methyltransf_11"/>
</dbReference>